<comment type="caution">
    <text evidence="3">The sequence shown here is derived from an EMBL/GenBank/DDBJ whole genome shotgun (WGS) entry which is preliminary data.</text>
</comment>
<sequence>MTTDPTPTPRLTPAAAAALDALLARVEDTHTLPAVTLGVIAAQGEPLYFSAQGDRVLGEPDKGRVDATTYLELFSQTKLVTAVAVLQLVDSGAVALDDAGVIAAHAPELLEQQVLSYDDAGNEVLTPRMGELTLRTLLTHTSGLVYAFESPTLAKWEAAYSPPTQGRPDAGLAGYVRPLVFQPGSQWAYGTGVDWAGVIVERVSGLSLAEYFAQHIFSPLGLTDLGFYFTEDNAPRFQTIQTRTADGWAPVPKGTLRDRTPGVRYAQLSGGAGLVGTARDYLLFLQAILAAKDGGSAVLSKAGYAELFADSLSDGVRAQLNARPDKALKQAPGAGPALGWSVGLELNLADGEFGRKKGSGYWGGAAKTSFWLDPASGIAVGGACSLCVRGQADAPRRRPCSRRRSSARRSLTWATRRSRTSLSGPCMTGWSSKPLRIYSMHAKARVSISPTLSSVLCRQRGGQARHSQQSVLSVPCLSLARPAAHNAVGSEHGRRRRGRVDTPRRRAASDACEGERERRRAPGREEREHPERGERAARHRADERVVEEHGRRAQTRGERGPQPGRRVRRAQLAGRVERAEGAGDCQGRGGRLLLLLGHGGR</sequence>
<protein>
    <recommendedName>
        <fullName evidence="2">Beta-lactamase-related domain-containing protein</fullName>
    </recommendedName>
</protein>
<evidence type="ECO:0000256" key="1">
    <source>
        <dbReference type="SAM" id="MobiDB-lite"/>
    </source>
</evidence>
<dbReference type="AlphaFoldDB" id="A0A7D8V0Q0"/>
<reference evidence="3 4" key="1">
    <citation type="journal article" date="2019" name="PLoS Genet.">
        <title>Convergent evolution of linked mating-type loci in basidiomycete fungi.</title>
        <authorList>
            <person name="Sun S."/>
            <person name="Coelho M.A."/>
            <person name="Heitman J."/>
            <person name="Nowrousian M."/>
        </authorList>
    </citation>
    <scope>NUCLEOTIDE SEQUENCE [LARGE SCALE GENOMIC DNA]</scope>
    <source>
        <strain evidence="3 4">CBS 4282</strain>
    </source>
</reference>
<dbReference type="InterPro" id="IPR050789">
    <property type="entry name" value="Diverse_Enzym_Activities"/>
</dbReference>
<evidence type="ECO:0000313" key="3">
    <source>
        <dbReference type="EMBL" id="TXT10890.1"/>
    </source>
</evidence>
<evidence type="ECO:0000259" key="2">
    <source>
        <dbReference type="Pfam" id="PF00144"/>
    </source>
</evidence>
<feature type="domain" description="Beta-lactamase-related" evidence="2">
    <location>
        <begin position="29"/>
        <end position="381"/>
    </location>
</feature>
<dbReference type="InterPro" id="IPR012338">
    <property type="entry name" value="Beta-lactam/transpept-like"/>
</dbReference>
<accession>A0A7D8V0Q0</accession>
<keyword evidence="4" id="KW-1185">Reference proteome</keyword>
<gene>
    <name evidence="3" type="ORF">VHUM_01641</name>
</gene>
<dbReference type="Pfam" id="PF00144">
    <property type="entry name" value="Beta-lactamase"/>
    <property type="match status" value="1"/>
</dbReference>
<organism evidence="3 4">
    <name type="scientific">Vanrija humicola</name>
    <name type="common">Yeast</name>
    <name type="synonym">Cryptococcus humicola</name>
    <dbReference type="NCBI Taxonomy" id="5417"/>
    <lineage>
        <taxon>Eukaryota</taxon>
        <taxon>Fungi</taxon>
        <taxon>Dikarya</taxon>
        <taxon>Basidiomycota</taxon>
        <taxon>Agaricomycotina</taxon>
        <taxon>Tremellomycetes</taxon>
        <taxon>Trichosporonales</taxon>
        <taxon>Trichosporonaceae</taxon>
        <taxon>Vanrija</taxon>
    </lineage>
</organism>
<dbReference type="Gene3D" id="3.40.710.10">
    <property type="entry name" value="DD-peptidase/beta-lactamase superfamily"/>
    <property type="match status" value="1"/>
</dbReference>
<dbReference type="PANTHER" id="PTHR43283">
    <property type="entry name" value="BETA-LACTAMASE-RELATED"/>
    <property type="match status" value="1"/>
</dbReference>
<dbReference type="Proteomes" id="UP000473826">
    <property type="component" value="Unassembled WGS sequence"/>
</dbReference>
<feature type="compositionally biased region" description="Basic and acidic residues" evidence="1">
    <location>
        <begin position="499"/>
        <end position="559"/>
    </location>
</feature>
<dbReference type="OrthoDB" id="428260at2759"/>
<dbReference type="PANTHER" id="PTHR43283:SF3">
    <property type="entry name" value="BETA-LACTAMASE FAMILY PROTEIN (AFU_ORTHOLOGUE AFUA_5G07500)"/>
    <property type="match status" value="1"/>
</dbReference>
<feature type="region of interest" description="Disordered" evidence="1">
    <location>
        <begin position="484"/>
        <end position="590"/>
    </location>
</feature>
<evidence type="ECO:0000313" key="4">
    <source>
        <dbReference type="Proteomes" id="UP000473826"/>
    </source>
</evidence>
<dbReference type="EMBL" id="QKWK01000004">
    <property type="protein sequence ID" value="TXT10890.1"/>
    <property type="molecule type" value="Genomic_DNA"/>
</dbReference>
<dbReference type="InterPro" id="IPR001466">
    <property type="entry name" value="Beta-lactam-related"/>
</dbReference>
<name>A0A7D8V0Q0_VANHU</name>
<dbReference type="SUPFAM" id="SSF56601">
    <property type="entry name" value="beta-lactamase/transpeptidase-like"/>
    <property type="match status" value="1"/>
</dbReference>
<proteinExistence type="predicted"/>